<evidence type="ECO:0000313" key="10">
    <source>
        <dbReference type="EMBL" id="OBQ52703.1"/>
    </source>
</evidence>
<protein>
    <submittedName>
        <fullName evidence="10">Fis family transcriptional regulator</fullName>
    </submittedName>
</protein>
<sequence>MAKNDNISRNENSAPEKNTSEGRVFSTTFSGRDVTLSDFPVTDTTTKESFPLPSAQDTESEQPKTTAKSYRRLQTKLNSLDITPFLDLMLSVAHERDPAKIIERASTGYKGTHVTMGVFWLRPTPKMADIVAPHPAADTMLKLVAFSGIKKNTPSEWLHASGTYDLVPVSEPIFASCQKGIPSLGSSPEDWDRPDWAVKEGYHAYSSFPVMYNDEFLGVLSTFYDRPMVGPFAQLHSMHQKMHKIFADTVARALVNAVAFEEIQKLRGELELENELLRRAVQEKQLDDNLIGDSDSLAHVMEQIGVVSPTDASVLLLGESGTGKELLAGAIHSRSTRSQKAFVRVNCSAIPHELFESEFFGHVKGSFTGAIRDRVGRFQMADGGTLFLDEVGEIPLELQGKLLRVLQEGTFEPVGDERSRKVDVRIVAATNKDLTKEVAAGKFRQDLYFRLSVFPVHVPPLRERKNDIPLLARHFINLAATRMNITPPRLKPHHVDKLQEYDWPGNVRELQNVVERAVIMSHSGSMEFYIHDNSNATPPIEMNVHAYSAAKPTATPPATAPRPQDIITEVEWTAMQRLNIQQALESTNWRVQGNGGAAELLGIKPTTLRSRMQKLGIEKS</sequence>
<dbReference type="SMART" id="SM00382">
    <property type="entry name" value="AAA"/>
    <property type="match status" value="1"/>
</dbReference>
<gene>
    <name evidence="10" type="ORF">SP90_06990</name>
</gene>
<keyword evidence="7" id="KW-0175">Coiled coil</keyword>
<dbReference type="CDD" id="cd00009">
    <property type="entry name" value="AAA"/>
    <property type="match status" value="1"/>
</dbReference>
<dbReference type="SUPFAM" id="SSF46689">
    <property type="entry name" value="Homeodomain-like"/>
    <property type="match status" value="1"/>
</dbReference>
<keyword evidence="6" id="KW-0804">Transcription</keyword>
<evidence type="ECO:0000256" key="3">
    <source>
        <dbReference type="ARBA" id="ARBA00023015"/>
    </source>
</evidence>
<dbReference type="FunFam" id="1.10.8.60:FF:000014">
    <property type="entry name" value="DNA-binding transcriptional regulator NtrC"/>
    <property type="match status" value="1"/>
</dbReference>
<dbReference type="Proteomes" id="UP000091979">
    <property type="component" value="Unassembled WGS sequence"/>
</dbReference>
<evidence type="ECO:0000256" key="1">
    <source>
        <dbReference type="ARBA" id="ARBA00022741"/>
    </source>
</evidence>
<name>A0A1B7XEV3_9BACT</name>
<dbReference type="Pfam" id="PF25601">
    <property type="entry name" value="AAA_lid_14"/>
    <property type="match status" value="1"/>
</dbReference>
<dbReference type="AlphaFoldDB" id="A0A1B7XEV3"/>
<dbReference type="InterPro" id="IPR009057">
    <property type="entry name" value="Homeodomain-like_sf"/>
</dbReference>
<feature type="region of interest" description="Disordered" evidence="8">
    <location>
        <begin position="1"/>
        <end position="68"/>
    </location>
</feature>
<keyword evidence="1" id="KW-0547">Nucleotide-binding</keyword>
<keyword evidence="4" id="KW-0238">DNA-binding</keyword>
<dbReference type="InterPro" id="IPR025944">
    <property type="entry name" value="Sigma_54_int_dom_CS"/>
</dbReference>
<dbReference type="PROSITE" id="PS50045">
    <property type="entry name" value="SIGMA54_INTERACT_4"/>
    <property type="match status" value="1"/>
</dbReference>
<evidence type="ECO:0000256" key="6">
    <source>
        <dbReference type="ARBA" id="ARBA00023163"/>
    </source>
</evidence>
<dbReference type="InterPro" id="IPR025943">
    <property type="entry name" value="Sigma_54_int_dom_ATP-bd_2"/>
</dbReference>
<dbReference type="Gene3D" id="1.10.10.60">
    <property type="entry name" value="Homeodomain-like"/>
    <property type="match status" value="1"/>
</dbReference>
<feature type="coiled-coil region" evidence="7">
    <location>
        <begin position="260"/>
        <end position="287"/>
    </location>
</feature>
<accession>A0A1B7XEV3</accession>
<dbReference type="PROSITE" id="PS00688">
    <property type="entry name" value="SIGMA54_INTERACT_3"/>
    <property type="match status" value="1"/>
</dbReference>
<evidence type="ECO:0000256" key="8">
    <source>
        <dbReference type="SAM" id="MobiDB-lite"/>
    </source>
</evidence>
<dbReference type="Gene3D" id="3.30.450.40">
    <property type="match status" value="1"/>
</dbReference>
<dbReference type="OrthoDB" id="9763792at2"/>
<organism evidence="10 11">
    <name type="scientific">Halodesulfovibrio spirochaetisodalis</name>
    <dbReference type="NCBI Taxonomy" id="1560234"/>
    <lineage>
        <taxon>Bacteria</taxon>
        <taxon>Pseudomonadati</taxon>
        <taxon>Thermodesulfobacteriota</taxon>
        <taxon>Desulfovibrionia</taxon>
        <taxon>Desulfovibrionales</taxon>
        <taxon>Desulfovibrionaceae</taxon>
        <taxon>Halodesulfovibrio</taxon>
    </lineage>
</organism>
<dbReference type="Gene3D" id="3.40.50.300">
    <property type="entry name" value="P-loop containing nucleotide triphosphate hydrolases"/>
    <property type="match status" value="1"/>
</dbReference>
<dbReference type="SUPFAM" id="SSF52540">
    <property type="entry name" value="P-loop containing nucleoside triphosphate hydrolases"/>
    <property type="match status" value="1"/>
</dbReference>
<dbReference type="Pfam" id="PF00158">
    <property type="entry name" value="Sigma54_activat"/>
    <property type="match status" value="1"/>
</dbReference>
<dbReference type="STRING" id="1560234.SP90_06990"/>
<dbReference type="RefSeq" id="WP_157471215.1">
    <property type="nucleotide sequence ID" value="NZ_JXMS01000009.1"/>
</dbReference>
<keyword evidence="5" id="KW-0010">Activator</keyword>
<feature type="compositionally biased region" description="Polar residues" evidence="8">
    <location>
        <begin position="1"/>
        <end position="17"/>
    </location>
</feature>
<keyword evidence="3" id="KW-0805">Transcription regulation</keyword>
<dbReference type="Gene3D" id="1.10.8.60">
    <property type="match status" value="1"/>
</dbReference>
<keyword evidence="2" id="KW-0067">ATP-binding</keyword>
<dbReference type="InterPro" id="IPR058031">
    <property type="entry name" value="AAA_lid_NorR"/>
</dbReference>
<dbReference type="GO" id="GO:0005524">
    <property type="term" value="F:ATP binding"/>
    <property type="evidence" value="ECO:0007669"/>
    <property type="project" value="UniProtKB-KW"/>
</dbReference>
<evidence type="ECO:0000259" key="9">
    <source>
        <dbReference type="PROSITE" id="PS50045"/>
    </source>
</evidence>
<evidence type="ECO:0000256" key="4">
    <source>
        <dbReference type="ARBA" id="ARBA00023125"/>
    </source>
</evidence>
<dbReference type="InterPro" id="IPR002078">
    <property type="entry name" value="Sigma_54_int"/>
</dbReference>
<dbReference type="PROSITE" id="PS00675">
    <property type="entry name" value="SIGMA54_INTERACT_1"/>
    <property type="match status" value="1"/>
</dbReference>
<dbReference type="Pfam" id="PF02954">
    <property type="entry name" value="HTH_8"/>
    <property type="match status" value="1"/>
</dbReference>
<proteinExistence type="predicted"/>
<evidence type="ECO:0000256" key="7">
    <source>
        <dbReference type="SAM" id="Coils"/>
    </source>
</evidence>
<evidence type="ECO:0000256" key="2">
    <source>
        <dbReference type="ARBA" id="ARBA00022840"/>
    </source>
</evidence>
<dbReference type="PROSITE" id="PS00676">
    <property type="entry name" value="SIGMA54_INTERACT_2"/>
    <property type="match status" value="1"/>
</dbReference>
<dbReference type="GO" id="GO:0043565">
    <property type="term" value="F:sequence-specific DNA binding"/>
    <property type="evidence" value="ECO:0007669"/>
    <property type="project" value="InterPro"/>
</dbReference>
<dbReference type="FunFam" id="3.40.50.300:FF:000006">
    <property type="entry name" value="DNA-binding transcriptional regulator NtrC"/>
    <property type="match status" value="1"/>
</dbReference>
<evidence type="ECO:0000313" key="11">
    <source>
        <dbReference type="Proteomes" id="UP000091979"/>
    </source>
</evidence>
<dbReference type="InterPro" id="IPR002197">
    <property type="entry name" value="HTH_Fis"/>
</dbReference>
<dbReference type="PANTHER" id="PTHR32071">
    <property type="entry name" value="TRANSCRIPTIONAL REGULATORY PROTEIN"/>
    <property type="match status" value="1"/>
</dbReference>
<comment type="caution">
    <text evidence="10">The sequence shown here is derived from an EMBL/GenBank/DDBJ whole genome shotgun (WGS) entry which is preliminary data.</text>
</comment>
<dbReference type="InterPro" id="IPR029016">
    <property type="entry name" value="GAF-like_dom_sf"/>
</dbReference>
<dbReference type="InterPro" id="IPR027417">
    <property type="entry name" value="P-loop_NTPase"/>
</dbReference>
<dbReference type="InterPro" id="IPR003593">
    <property type="entry name" value="AAA+_ATPase"/>
</dbReference>
<dbReference type="PATRIC" id="fig|1560234.3.peg.3368"/>
<dbReference type="SUPFAM" id="SSF55781">
    <property type="entry name" value="GAF domain-like"/>
    <property type="match status" value="1"/>
</dbReference>
<dbReference type="GO" id="GO:0006355">
    <property type="term" value="P:regulation of DNA-templated transcription"/>
    <property type="evidence" value="ECO:0007669"/>
    <property type="project" value="InterPro"/>
</dbReference>
<evidence type="ECO:0000256" key="5">
    <source>
        <dbReference type="ARBA" id="ARBA00023159"/>
    </source>
</evidence>
<reference evidence="10 11" key="1">
    <citation type="submission" date="2015-01" db="EMBL/GenBank/DDBJ databases">
        <title>Desulfovibrio sp. JC271 draft genome sequence.</title>
        <authorList>
            <person name="Shivani Y."/>
            <person name="Subhash Y."/>
            <person name="Sasikala C."/>
            <person name="Ramana C.V."/>
        </authorList>
    </citation>
    <scope>NUCLEOTIDE SEQUENCE [LARGE SCALE GENOMIC DNA]</scope>
    <source>
        <strain evidence="10 11">JC271</strain>
    </source>
</reference>
<keyword evidence="11" id="KW-1185">Reference proteome</keyword>
<feature type="domain" description="Sigma-54 factor interaction" evidence="9">
    <location>
        <begin position="290"/>
        <end position="519"/>
    </location>
</feature>
<dbReference type="InterPro" id="IPR025662">
    <property type="entry name" value="Sigma_54_int_dom_ATP-bd_1"/>
</dbReference>
<dbReference type="EMBL" id="JXMS01000009">
    <property type="protein sequence ID" value="OBQ52703.1"/>
    <property type="molecule type" value="Genomic_DNA"/>
</dbReference>
<dbReference type="PANTHER" id="PTHR32071:SF57">
    <property type="entry name" value="C4-DICARBOXYLATE TRANSPORT TRANSCRIPTIONAL REGULATORY PROTEIN DCTD"/>
    <property type="match status" value="1"/>
</dbReference>